<dbReference type="PANTHER" id="PTHR45962">
    <property type="entry name" value="N-FATTY-ACYL-AMINO ACID SYNTHASE/HYDROLASE PM20D1"/>
    <property type="match status" value="1"/>
</dbReference>
<evidence type="ECO:0000256" key="1">
    <source>
        <dbReference type="ARBA" id="ARBA00006247"/>
    </source>
</evidence>
<dbReference type="InterPro" id="IPR011650">
    <property type="entry name" value="Peptidase_M20_dimer"/>
</dbReference>
<dbReference type="GO" id="GO:0004181">
    <property type="term" value="F:metallocarboxypeptidase activity"/>
    <property type="evidence" value="ECO:0007669"/>
    <property type="project" value="InterPro"/>
</dbReference>
<feature type="domain" description="Peptidase M20 dimerisation" evidence="9">
    <location>
        <begin position="250"/>
        <end position="399"/>
    </location>
</feature>
<evidence type="ECO:0000256" key="2">
    <source>
        <dbReference type="ARBA" id="ARBA00022670"/>
    </source>
</evidence>
<dbReference type="SUPFAM" id="SSF55031">
    <property type="entry name" value="Bacterial exopeptidase dimerisation domain"/>
    <property type="match status" value="1"/>
</dbReference>
<dbReference type="CDD" id="cd05674">
    <property type="entry name" value="M20_yscS"/>
    <property type="match status" value="1"/>
</dbReference>
<accession>A0A0C3A8W3</accession>
<dbReference type="Pfam" id="PF07687">
    <property type="entry name" value="M20_dimer"/>
    <property type="match status" value="1"/>
</dbReference>
<feature type="active site" description="Proton acceptor" evidence="6">
    <location>
        <position position="201"/>
    </location>
</feature>
<keyword evidence="8" id="KW-0732">Signal</keyword>
<evidence type="ECO:0000256" key="8">
    <source>
        <dbReference type="SAM" id="SignalP"/>
    </source>
</evidence>
<feature type="chain" id="PRO_5012497784" description="Peptidase M20 dimerisation domain-containing protein" evidence="8">
    <location>
        <begin position="16"/>
        <end position="545"/>
    </location>
</feature>
<gene>
    <name evidence="10" type="ORF">SCLCIDRAFT_122268</name>
</gene>
<evidence type="ECO:0000313" key="10">
    <source>
        <dbReference type="EMBL" id="KIM61312.1"/>
    </source>
</evidence>
<dbReference type="InParanoid" id="A0A0C3A8W3"/>
<feature type="signal peptide" evidence="8">
    <location>
        <begin position="1"/>
        <end position="15"/>
    </location>
</feature>
<dbReference type="InterPro" id="IPR047177">
    <property type="entry name" value="Pept_M20A"/>
</dbReference>
<evidence type="ECO:0000256" key="5">
    <source>
        <dbReference type="ARBA" id="ARBA00022833"/>
    </source>
</evidence>
<dbReference type="Proteomes" id="UP000053989">
    <property type="component" value="Unassembled WGS sequence"/>
</dbReference>
<name>A0A0C3A8W3_9AGAM</name>
<dbReference type="EMBL" id="KN822053">
    <property type="protein sequence ID" value="KIM61312.1"/>
    <property type="molecule type" value="Genomic_DNA"/>
</dbReference>
<keyword evidence="11" id="KW-1185">Reference proteome</keyword>
<feature type="binding site" evidence="7">
    <location>
        <position position="230"/>
    </location>
    <ligand>
        <name>Zn(2+)</name>
        <dbReference type="ChEBI" id="CHEBI:29105"/>
        <label>2</label>
    </ligand>
</feature>
<dbReference type="Pfam" id="PF01546">
    <property type="entry name" value="Peptidase_M20"/>
    <property type="match status" value="1"/>
</dbReference>
<dbReference type="GO" id="GO:0000328">
    <property type="term" value="C:fungal-type vacuole lumen"/>
    <property type="evidence" value="ECO:0007669"/>
    <property type="project" value="TreeGrafter"/>
</dbReference>
<dbReference type="GO" id="GO:0046872">
    <property type="term" value="F:metal ion binding"/>
    <property type="evidence" value="ECO:0007669"/>
    <property type="project" value="UniProtKB-KW"/>
</dbReference>
<dbReference type="HOGENOM" id="CLU_021802_11_0_1"/>
<evidence type="ECO:0000256" key="7">
    <source>
        <dbReference type="PIRSR" id="PIRSR037217-2"/>
    </source>
</evidence>
<keyword evidence="2" id="KW-0645">Protease</keyword>
<keyword evidence="5 7" id="KW-0862">Zinc</keyword>
<proteinExistence type="inferred from homology"/>
<dbReference type="SUPFAM" id="SSF53187">
    <property type="entry name" value="Zn-dependent exopeptidases"/>
    <property type="match status" value="1"/>
</dbReference>
<keyword evidence="4" id="KW-0378">Hydrolase</keyword>
<feature type="binding site" evidence="7">
    <location>
        <position position="202"/>
    </location>
    <ligand>
        <name>Zn(2+)</name>
        <dbReference type="ChEBI" id="CHEBI:29105"/>
        <label>1</label>
    </ligand>
</feature>
<feature type="binding site" evidence="7">
    <location>
        <position position="514"/>
    </location>
    <ligand>
        <name>Zn(2+)</name>
        <dbReference type="ChEBI" id="CHEBI:29105"/>
        <label>1</label>
    </ligand>
</feature>
<dbReference type="Gene3D" id="3.30.70.360">
    <property type="match status" value="1"/>
</dbReference>
<reference evidence="10 11" key="1">
    <citation type="submission" date="2014-04" db="EMBL/GenBank/DDBJ databases">
        <authorList>
            <consortium name="DOE Joint Genome Institute"/>
            <person name="Kuo A."/>
            <person name="Kohler A."/>
            <person name="Nagy L.G."/>
            <person name="Floudas D."/>
            <person name="Copeland A."/>
            <person name="Barry K.W."/>
            <person name="Cichocki N."/>
            <person name="Veneault-Fourrey C."/>
            <person name="LaButti K."/>
            <person name="Lindquist E.A."/>
            <person name="Lipzen A."/>
            <person name="Lundell T."/>
            <person name="Morin E."/>
            <person name="Murat C."/>
            <person name="Sun H."/>
            <person name="Tunlid A."/>
            <person name="Henrissat B."/>
            <person name="Grigoriev I.V."/>
            <person name="Hibbett D.S."/>
            <person name="Martin F."/>
            <person name="Nordberg H.P."/>
            <person name="Cantor M.N."/>
            <person name="Hua S.X."/>
        </authorList>
    </citation>
    <scope>NUCLEOTIDE SEQUENCE [LARGE SCALE GENOMIC DNA]</scope>
    <source>
        <strain evidence="10 11">Foug A</strain>
    </source>
</reference>
<evidence type="ECO:0000256" key="3">
    <source>
        <dbReference type="ARBA" id="ARBA00022723"/>
    </source>
</evidence>
<dbReference type="STRING" id="1036808.A0A0C3A8W3"/>
<dbReference type="InterPro" id="IPR036264">
    <property type="entry name" value="Bact_exopeptidase_dim_dom"/>
</dbReference>
<reference evidence="11" key="2">
    <citation type="submission" date="2015-01" db="EMBL/GenBank/DDBJ databases">
        <title>Evolutionary Origins and Diversification of the Mycorrhizal Mutualists.</title>
        <authorList>
            <consortium name="DOE Joint Genome Institute"/>
            <consortium name="Mycorrhizal Genomics Consortium"/>
            <person name="Kohler A."/>
            <person name="Kuo A."/>
            <person name="Nagy L.G."/>
            <person name="Floudas D."/>
            <person name="Copeland A."/>
            <person name="Barry K.W."/>
            <person name="Cichocki N."/>
            <person name="Veneault-Fourrey C."/>
            <person name="LaButti K."/>
            <person name="Lindquist E.A."/>
            <person name="Lipzen A."/>
            <person name="Lundell T."/>
            <person name="Morin E."/>
            <person name="Murat C."/>
            <person name="Riley R."/>
            <person name="Ohm R."/>
            <person name="Sun H."/>
            <person name="Tunlid A."/>
            <person name="Henrissat B."/>
            <person name="Grigoriev I.V."/>
            <person name="Hibbett D.S."/>
            <person name="Martin F."/>
        </authorList>
    </citation>
    <scope>NUCLEOTIDE SEQUENCE [LARGE SCALE GENOMIC DNA]</scope>
    <source>
        <strain evidence="11">Foug A</strain>
    </source>
</reference>
<dbReference type="InterPro" id="IPR017141">
    <property type="entry name" value="Pept_M20_carboxypep"/>
</dbReference>
<feature type="binding site" evidence="7">
    <location>
        <position position="167"/>
    </location>
    <ligand>
        <name>Zn(2+)</name>
        <dbReference type="ChEBI" id="CHEBI:29105"/>
        <label>2</label>
    </ligand>
</feature>
<dbReference type="OrthoDB" id="3064516at2759"/>
<evidence type="ECO:0000259" key="9">
    <source>
        <dbReference type="Pfam" id="PF07687"/>
    </source>
</evidence>
<evidence type="ECO:0000256" key="4">
    <source>
        <dbReference type="ARBA" id="ARBA00022801"/>
    </source>
</evidence>
<organism evidence="10 11">
    <name type="scientific">Scleroderma citrinum Foug A</name>
    <dbReference type="NCBI Taxonomy" id="1036808"/>
    <lineage>
        <taxon>Eukaryota</taxon>
        <taxon>Fungi</taxon>
        <taxon>Dikarya</taxon>
        <taxon>Basidiomycota</taxon>
        <taxon>Agaricomycotina</taxon>
        <taxon>Agaricomycetes</taxon>
        <taxon>Agaricomycetidae</taxon>
        <taxon>Boletales</taxon>
        <taxon>Sclerodermatineae</taxon>
        <taxon>Sclerodermataceae</taxon>
        <taxon>Scleroderma</taxon>
    </lineage>
</organism>
<dbReference type="GO" id="GO:0051603">
    <property type="term" value="P:proteolysis involved in protein catabolic process"/>
    <property type="evidence" value="ECO:0007669"/>
    <property type="project" value="TreeGrafter"/>
</dbReference>
<comment type="similarity">
    <text evidence="1">Belongs to the peptidase M20A family.</text>
</comment>
<feature type="binding site" evidence="7">
    <location>
        <position position="167"/>
    </location>
    <ligand>
        <name>Zn(2+)</name>
        <dbReference type="ChEBI" id="CHEBI:29105"/>
        <label>1</label>
    </ligand>
</feature>
<evidence type="ECO:0000313" key="11">
    <source>
        <dbReference type="Proteomes" id="UP000053989"/>
    </source>
</evidence>
<dbReference type="PANTHER" id="PTHR45962:SF1">
    <property type="entry name" value="N-FATTY-ACYL-AMINO ACID SYNTHASE_HYDROLASE PM20D1"/>
    <property type="match status" value="1"/>
</dbReference>
<feature type="active site" evidence="6">
    <location>
        <position position="134"/>
    </location>
</feature>
<dbReference type="PIRSF" id="PIRSF037217">
    <property type="entry name" value="Carboxypeptidase_S"/>
    <property type="match status" value="1"/>
</dbReference>
<sequence>MLFSILQLALSFLWSHQPTTSPCPQWDALHPQSYARLEAELENAYASERFKLRTYEVLSGAIRILTESFDGSGPVGEDPVWNTFADFHEYLERVFPRVYARLEVTKVNTYGLVYHWKGSTDVKPILGILTSSADVVPVDPSTVSQWKYPPYSGHYDGTWIWGRGACDDKEDLIQRLVTVDTLLEHGFSPARTIVLAFGFDEETTGKEGAGHIAKYLEETYGRDGFALILDEGGQVGDFGNGLYVASPMMSEKGYMDVRVEVTSAGGHSSLPPEHTSIGLLAHAISTIEANPHVPQLLRNGTPFTTVQCLAEYSPLFPDSLRPLARRAVTDDSALSKLTVALANLSPSMKAMMTTTQAVDIIEGGVKVNALPERASAIINHRIAEHSSVAELQQHIIGVLSPVVALHDLTLKAFGRTISTGSSGEMVLSDAFDSALEPSPVTPAEYGPYSILGGTVKATMMTSTLYNATEVIVVPSLLRVALKCGVPDTMYYWNLTKHIFRFMLVTEADWYSDIHTINEAVRAESVIEGIRFLTKFILNVDESFLP</sequence>
<evidence type="ECO:0000256" key="6">
    <source>
        <dbReference type="PIRSR" id="PIRSR037217-1"/>
    </source>
</evidence>
<dbReference type="FunCoup" id="A0A0C3A8W3">
    <property type="interactions" value="8"/>
</dbReference>
<dbReference type="AlphaFoldDB" id="A0A0C3A8W3"/>
<dbReference type="InterPro" id="IPR002933">
    <property type="entry name" value="Peptidase_M20"/>
</dbReference>
<protein>
    <recommendedName>
        <fullName evidence="9">Peptidase M20 dimerisation domain-containing protein</fullName>
    </recommendedName>
</protein>
<keyword evidence="3 7" id="KW-0479">Metal-binding</keyword>
<dbReference type="Gene3D" id="3.40.630.10">
    <property type="entry name" value="Zn peptidases"/>
    <property type="match status" value="1"/>
</dbReference>